<dbReference type="HOGENOM" id="CLU_068443_4_0_1"/>
<feature type="transmembrane region" description="Helical" evidence="5">
    <location>
        <begin position="12"/>
        <end position="36"/>
    </location>
</feature>
<dbReference type="OrthoDB" id="66144at2759"/>
<dbReference type="AlphaFoldDB" id="B3RPI1"/>
<dbReference type="OMA" id="VPQSTHI"/>
<keyword evidence="4" id="KW-0949">S-adenosyl-L-methionine</keyword>
<organism evidence="6 7">
    <name type="scientific">Trichoplax adhaerens</name>
    <name type="common">Trichoplax reptans</name>
    <dbReference type="NCBI Taxonomy" id="10228"/>
    <lineage>
        <taxon>Eukaryota</taxon>
        <taxon>Metazoa</taxon>
        <taxon>Placozoa</taxon>
        <taxon>Uniplacotomia</taxon>
        <taxon>Trichoplacea</taxon>
        <taxon>Trichoplacidae</taxon>
        <taxon>Trichoplax</taxon>
    </lineage>
</organism>
<dbReference type="InterPro" id="IPR029063">
    <property type="entry name" value="SAM-dependent_MTases_sf"/>
</dbReference>
<dbReference type="RefSeq" id="XP_002109475.1">
    <property type="nucleotide sequence ID" value="XM_002109439.1"/>
</dbReference>
<dbReference type="SUPFAM" id="SSF53335">
    <property type="entry name" value="S-adenosyl-L-methionine-dependent methyltransferases"/>
    <property type="match status" value="1"/>
</dbReference>
<dbReference type="PANTHER" id="PTHR13610">
    <property type="entry name" value="METHYLTRANSFERASE DOMAIN-CONTAINING PROTEIN"/>
    <property type="match status" value="1"/>
</dbReference>
<protein>
    <recommendedName>
        <fullName evidence="8">Methyltransferase domain-containing protein</fullName>
    </recommendedName>
</protein>
<dbReference type="InParanoid" id="B3RPI1"/>
<dbReference type="GO" id="GO:0005739">
    <property type="term" value="C:mitochondrion"/>
    <property type="evidence" value="ECO:0000318"/>
    <property type="project" value="GO_Central"/>
</dbReference>
<name>B3RPI1_TRIAD</name>
<dbReference type="EMBL" id="DS985242">
    <property type="protein sequence ID" value="EDV27641.1"/>
    <property type="molecule type" value="Genomic_DNA"/>
</dbReference>
<gene>
    <name evidence="6" type="ORF">TRIADDRAFT_20586</name>
</gene>
<evidence type="ECO:0000313" key="6">
    <source>
        <dbReference type="EMBL" id="EDV27641.1"/>
    </source>
</evidence>
<dbReference type="KEGG" id="tad:TRIADDRAFT_20586"/>
<evidence type="ECO:0008006" key="8">
    <source>
        <dbReference type="Google" id="ProtNLM"/>
    </source>
</evidence>
<keyword evidence="5" id="KW-0812">Transmembrane</keyword>
<dbReference type="InterPro" id="IPR026170">
    <property type="entry name" value="FAM173A/B"/>
</dbReference>
<sequence>METDRRTRNRKIFGYIAVGTCGAIATAVCMISWPFITPAFRRYCLPYVPATTEQVSIVLKLCRPGRLVDLGSGDGRIVIAAAREGHQAFGYELNRWLVLYSKIKARMEGMHTKTLFRTADLWKIDLSTYDNIVIFGVPSMMKDLEKKIKSEMHPRSHVIACRFCFPSWDPVDIIEGDSCTAWLYKSKRCKDDVKSKVKDDSKKLCD</sequence>
<evidence type="ECO:0000256" key="2">
    <source>
        <dbReference type="ARBA" id="ARBA00022603"/>
    </source>
</evidence>
<evidence type="ECO:0000313" key="7">
    <source>
        <dbReference type="Proteomes" id="UP000009022"/>
    </source>
</evidence>
<accession>B3RPI1</accession>
<keyword evidence="3" id="KW-0808">Transferase</keyword>
<dbReference type="Gene3D" id="3.40.50.150">
    <property type="entry name" value="Vaccinia Virus protein VP39"/>
    <property type="match status" value="1"/>
</dbReference>
<dbReference type="GeneID" id="6750690"/>
<dbReference type="GO" id="GO:0032259">
    <property type="term" value="P:methylation"/>
    <property type="evidence" value="ECO:0007669"/>
    <property type="project" value="UniProtKB-KW"/>
</dbReference>
<keyword evidence="7" id="KW-1185">Reference proteome</keyword>
<dbReference type="PhylomeDB" id="B3RPI1"/>
<dbReference type="FunCoup" id="B3RPI1">
    <property type="interactions" value="1392"/>
</dbReference>
<evidence type="ECO:0000256" key="1">
    <source>
        <dbReference type="ARBA" id="ARBA00010633"/>
    </source>
</evidence>
<keyword evidence="2" id="KW-0489">Methyltransferase</keyword>
<evidence type="ECO:0000256" key="5">
    <source>
        <dbReference type="SAM" id="Phobius"/>
    </source>
</evidence>
<proteinExistence type="inferred from homology"/>
<dbReference type="eggNOG" id="KOG4058">
    <property type="taxonomic scope" value="Eukaryota"/>
</dbReference>
<dbReference type="GO" id="GO:1905706">
    <property type="term" value="P:regulation of mitochondrial ATP synthesis coupled proton transport"/>
    <property type="evidence" value="ECO:0000318"/>
    <property type="project" value="GO_Central"/>
</dbReference>
<dbReference type="Proteomes" id="UP000009022">
    <property type="component" value="Unassembled WGS sequence"/>
</dbReference>
<keyword evidence="5" id="KW-0472">Membrane</keyword>
<dbReference type="GO" id="GO:0016279">
    <property type="term" value="F:protein-lysine N-methyltransferase activity"/>
    <property type="evidence" value="ECO:0000318"/>
    <property type="project" value="GO_Central"/>
</dbReference>
<evidence type="ECO:0000256" key="4">
    <source>
        <dbReference type="ARBA" id="ARBA00022691"/>
    </source>
</evidence>
<comment type="similarity">
    <text evidence="1">Belongs to the ANT/ATPSC lysine N-methyltransferase family.</text>
</comment>
<dbReference type="CTD" id="6750690"/>
<reference evidence="6 7" key="1">
    <citation type="journal article" date="2008" name="Nature">
        <title>The Trichoplax genome and the nature of placozoans.</title>
        <authorList>
            <person name="Srivastava M."/>
            <person name="Begovic E."/>
            <person name="Chapman J."/>
            <person name="Putnam N.H."/>
            <person name="Hellsten U."/>
            <person name="Kawashima T."/>
            <person name="Kuo A."/>
            <person name="Mitros T."/>
            <person name="Salamov A."/>
            <person name="Carpenter M.L."/>
            <person name="Signorovitch A.Y."/>
            <person name="Moreno M.A."/>
            <person name="Kamm K."/>
            <person name="Grimwood J."/>
            <person name="Schmutz J."/>
            <person name="Shapiro H."/>
            <person name="Grigoriev I.V."/>
            <person name="Buss L.W."/>
            <person name="Schierwater B."/>
            <person name="Dellaporta S.L."/>
            <person name="Rokhsar D.S."/>
        </authorList>
    </citation>
    <scope>NUCLEOTIDE SEQUENCE [LARGE SCALE GENOMIC DNA]</scope>
    <source>
        <strain evidence="6 7">Grell-BS-1999</strain>
    </source>
</reference>
<evidence type="ECO:0000256" key="3">
    <source>
        <dbReference type="ARBA" id="ARBA00022679"/>
    </source>
</evidence>
<dbReference type="PANTHER" id="PTHR13610:SF9">
    <property type="entry name" value="FI06469P"/>
    <property type="match status" value="1"/>
</dbReference>
<dbReference type="STRING" id="10228.B3RPI1"/>
<keyword evidence="5" id="KW-1133">Transmembrane helix</keyword>